<keyword evidence="3" id="KW-1185">Reference proteome</keyword>
<dbReference type="EMBL" id="CP132302">
    <property type="protein sequence ID" value="WLR98920.1"/>
    <property type="molecule type" value="Genomic_DNA"/>
</dbReference>
<dbReference type="AlphaFoldDB" id="A0AA50CNP5"/>
<evidence type="ECO:0000256" key="1">
    <source>
        <dbReference type="SAM" id="SignalP"/>
    </source>
</evidence>
<dbReference type="RefSeq" id="WP_306038472.1">
    <property type="nucleotide sequence ID" value="NZ_CP132302.1"/>
</dbReference>
<dbReference type="Proteomes" id="UP001234585">
    <property type="component" value="Chromosome"/>
</dbReference>
<protein>
    <submittedName>
        <fullName evidence="2">Uncharacterized protein</fullName>
    </submittedName>
</protein>
<organism evidence="2 3">
    <name type="scientific">Shinella sumterensis</name>
    <dbReference type="NCBI Taxonomy" id="1967501"/>
    <lineage>
        <taxon>Bacteria</taxon>
        <taxon>Pseudomonadati</taxon>
        <taxon>Pseudomonadota</taxon>
        <taxon>Alphaproteobacteria</taxon>
        <taxon>Hyphomicrobiales</taxon>
        <taxon>Rhizobiaceae</taxon>
        <taxon>Shinella</taxon>
    </lineage>
</organism>
<gene>
    <name evidence="2" type="ORF">Q9313_07830</name>
</gene>
<name>A0AA50CNP5_9HYPH</name>
<reference evidence="2 3" key="1">
    <citation type="submission" date="2023-08" db="EMBL/GenBank/DDBJ databases">
        <title>Pathogen: clinical or host-associated sample.</title>
        <authorList>
            <person name="Hergert J."/>
            <person name="Casey R."/>
            <person name="Wagner J."/>
            <person name="Young E.L."/>
            <person name="Oakeson K.F."/>
        </authorList>
    </citation>
    <scope>NUCLEOTIDE SEQUENCE [LARGE SCALE GENOMIC DNA]</scope>
    <source>
        <strain evidence="2 3">1760953</strain>
    </source>
</reference>
<feature type="chain" id="PRO_5041289291" evidence="1">
    <location>
        <begin position="26"/>
        <end position="218"/>
    </location>
</feature>
<sequence length="218" mass="23021">MTPFFRAARAALALSMAFVILPAGAARAEGSLLIWSPSKISGNAYRLRMGAKTPPGSDARAGVDFSVTTSSTGSVRRTRDNARLWAEMQGRGASGAEGNVAAGYNPATGRATASAGVSHRWMATPSVDILINPSVWADSDMRHGHTGSVRVTQKAQLQSVTTGTSLIASGTAVSGQPHVKTEFRVEQNVMRGLNVAATVQRQDAELVGAIRARFRIDW</sequence>
<evidence type="ECO:0000313" key="3">
    <source>
        <dbReference type="Proteomes" id="UP001234585"/>
    </source>
</evidence>
<proteinExistence type="predicted"/>
<evidence type="ECO:0000313" key="2">
    <source>
        <dbReference type="EMBL" id="WLR98920.1"/>
    </source>
</evidence>
<keyword evidence="1" id="KW-0732">Signal</keyword>
<feature type="signal peptide" evidence="1">
    <location>
        <begin position="1"/>
        <end position="25"/>
    </location>
</feature>
<accession>A0AA50CNP5</accession>